<keyword evidence="1" id="KW-0547">Nucleotide-binding</keyword>
<evidence type="ECO:0000313" key="6">
    <source>
        <dbReference type="EMBL" id="OMP06325.1"/>
    </source>
</evidence>
<evidence type="ECO:0000313" key="7">
    <source>
        <dbReference type="Proteomes" id="UP000187203"/>
    </source>
</evidence>
<dbReference type="SMART" id="SM00382">
    <property type="entry name" value="AAA"/>
    <property type="match status" value="1"/>
</dbReference>
<reference evidence="7" key="1">
    <citation type="submission" date="2013-09" db="EMBL/GenBank/DDBJ databases">
        <title>Corchorus olitorius genome sequencing.</title>
        <authorList>
            <person name="Alam M."/>
            <person name="Haque M.S."/>
            <person name="Islam M.S."/>
            <person name="Emdad E.M."/>
            <person name="Islam M.M."/>
            <person name="Ahmed B."/>
            <person name="Halim A."/>
            <person name="Hossen Q.M.M."/>
            <person name="Hossain M.Z."/>
            <person name="Ahmed R."/>
            <person name="Khan M.M."/>
            <person name="Islam R."/>
            <person name="Rashid M.M."/>
            <person name="Khan S.A."/>
            <person name="Rahman M.S."/>
            <person name="Alam M."/>
            <person name="Yahiya A.S."/>
            <person name="Khan M.S."/>
            <person name="Azam M.S."/>
            <person name="Haque T."/>
            <person name="Lashkar M.Z.H."/>
            <person name="Akhand A.I."/>
            <person name="Morshed G."/>
            <person name="Roy S."/>
            <person name="Uddin K.S."/>
            <person name="Rabeya T."/>
            <person name="Hossain A.S."/>
            <person name="Chowdhury A."/>
            <person name="Snigdha A.R."/>
            <person name="Mortoza M.S."/>
            <person name="Matin S.A."/>
            <person name="Hoque S.M.E."/>
            <person name="Islam M.K."/>
            <person name="Roy D.K."/>
            <person name="Haider R."/>
            <person name="Moosa M.M."/>
            <person name="Elias S.M."/>
            <person name="Hasan A.M."/>
            <person name="Jahan S."/>
            <person name="Shafiuddin M."/>
            <person name="Mahmood N."/>
            <person name="Shommy N.S."/>
        </authorList>
    </citation>
    <scope>NUCLEOTIDE SEQUENCE [LARGE SCALE GENOMIC DNA]</scope>
    <source>
        <strain evidence="7">cv. O-4</strain>
    </source>
</reference>
<dbReference type="InterPro" id="IPR042197">
    <property type="entry name" value="Apaf_helical"/>
</dbReference>
<dbReference type="SUPFAM" id="SSF52540">
    <property type="entry name" value="P-loop containing nucleoside triphosphate hydrolases"/>
    <property type="match status" value="1"/>
</dbReference>
<dbReference type="OrthoDB" id="786439at2759"/>
<dbReference type="GO" id="GO:0006952">
    <property type="term" value="P:defense response"/>
    <property type="evidence" value="ECO:0007669"/>
    <property type="project" value="UniProtKB-KW"/>
</dbReference>
<organism evidence="6 7">
    <name type="scientific">Corchorus olitorius</name>
    <dbReference type="NCBI Taxonomy" id="93759"/>
    <lineage>
        <taxon>Eukaryota</taxon>
        <taxon>Viridiplantae</taxon>
        <taxon>Streptophyta</taxon>
        <taxon>Embryophyta</taxon>
        <taxon>Tracheophyta</taxon>
        <taxon>Spermatophyta</taxon>
        <taxon>Magnoliopsida</taxon>
        <taxon>eudicotyledons</taxon>
        <taxon>Gunneridae</taxon>
        <taxon>Pentapetalae</taxon>
        <taxon>rosids</taxon>
        <taxon>malvids</taxon>
        <taxon>Malvales</taxon>
        <taxon>Malvaceae</taxon>
        <taxon>Grewioideae</taxon>
        <taxon>Apeibeae</taxon>
        <taxon>Corchorus</taxon>
    </lineage>
</organism>
<evidence type="ECO:0000256" key="2">
    <source>
        <dbReference type="ARBA" id="ARBA00022821"/>
    </source>
</evidence>
<protein>
    <recommendedName>
        <fullName evidence="5">AAA+ ATPase domain-containing protein</fullName>
    </recommendedName>
</protein>
<dbReference type="STRING" id="93759.A0A1R3KGX0"/>
<feature type="domain" description="AAA+ ATPase" evidence="5">
    <location>
        <begin position="177"/>
        <end position="313"/>
    </location>
</feature>
<sequence length="456" mass="51040">MEVPGAIAGSLAGKVADYTVAPIARQVGYLFNYKGKCEKLKAQLEKLEAATQKVQQHVDEANRNGENIFEYVDTWLTKVNAKISAEQLVEDEEMVKKRCFAGLCPNFKSRYQLCKKAMEEADSIAELLEEEGRFDRLSYRHAPEWMRMAMRPVKDYEEFESRRDAFDGVMEALKDANLSMIGVYGMGGVGKTTLVKQVASKAKEDNLFDAVVIAALTQTPNILNVQNEIAEKLGLELYEASMDVRAGRLRDRLEKEKNVLIILDDIWVNLDLDALGVPLGDQHMGCKILMTSRKLDLLQSMGSQKNLAIEILAKGEAWNLFKNIAGDIVETSNIQSTAIAIANKCAGLPIAIATVAKALKRKEESYHWDDALEKLNKPSEMNFTDIPGDVYAAIELSYKFLETREVQPTFLLCSIMGHNAAIEDLLKYCRGFGLFRDLDTIQKAALTVPYKNCSKR</sequence>
<keyword evidence="3" id="KW-0067">ATP-binding</keyword>
<proteinExistence type="predicted"/>
<dbReference type="Gene3D" id="3.40.50.300">
    <property type="entry name" value="P-loop containing nucleotide triphosphate hydrolases"/>
    <property type="match status" value="1"/>
</dbReference>
<dbReference type="PANTHER" id="PTHR33463">
    <property type="entry name" value="NB-ARC DOMAIN-CONTAINING PROTEIN-RELATED"/>
    <property type="match status" value="1"/>
</dbReference>
<dbReference type="InterPro" id="IPR027417">
    <property type="entry name" value="P-loop_NTPase"/>
</dbReference>
<keyword evidence="7" id="KW-1185">Reference proteome</keyword>
<feature type="coiled-coil region" evidence="4">
    <location>
        <begin position="30"/>
        <end position="64"/>
    </location>
</feature>
<dbReference type="InterPro" id="IPR050905">
    <property type="entry name" value="Plant_NBS-LRR"/>
</dbReference>
<dbReference type="Gene3D" id="1.10.8.430">
    <property type="entry name" value="Helical domain of apoptotic protease-activating factors"/>
    <property type="match status" value="1"/>
</dbReference>
<dbReference type="Pfam" id="PF00931">
    <property type="entry name" value="NB-ARC"/>
    <property type="match status" value="1"/>
</dbReference>
<dbReference type="EMBL" id="AWUE01013639">
    <property type="protein sequence ID" value="OMP06325.1"/>
    <property type="molecule type" value="Genomic_DNA"/>
</dbReference>
<dbReference type="PANTHER" id="PTHR33463:SF136">
    <property type="entry name" value="NB-ARC DOMAIN-CONTAINING PROTEIN"/>
    <property type="match status" value="1"/>
</dbReference>
<dbReference type="Proteomes" id="UP000187203">
    <property type="component" value="Unassembled WGS sequence"/>
</dbReference>
<comment type="caution">
    <text evidence="6">The sequence shown here is derived from an EMBL/GenBank/DDBJ whole genome shotgun (WGS) entry which is preliminary data.</text>
</comment>
<name>A0A1R3KGX0_9ROSI</name>
<evidence type="ECO:0000259" key="5">
    <source>
        <dbReference type="SMART" id="SM00382"/>
    </source>
</evidence>
<evidence type="ECO:0000256" key="3">
    <source>
        <dbReference type="ARBA" id="ARBA00022840"/>
    </source>
</evidence>
<dbReference type="GO" id="GO:0043531">
    <property type="term" value="F:ADP binding"/>
    <property type="evidence" value="ECO:0007669"/>
    <property type="project" value="InterPro"/>
</dbReference>
<dbReference type="AlphaFoldDB" id="A0A1R3KGX0"/>
<dbReference type="FunFam" id="3.40.50.300:FF:001091">
    <property type="entry name" value="Probable disease resistance protein At1g61300"/>
    <property type="match status" value="1"/>
</dbReference>
<keyword evidence="4" id="KW-0175">Coiled coil</keyword>
<dbReference type="PRINTS" id="PR00364">
    <property type="entry name" value="DISEASERSIST"/>
</dbReference>
<dbReference type="InterPro" id="IPR003593">
    <property type="entry name" value="AAA+_ATPase"/>
</dbReference>
<gene>
    <name evidence="6" type="ORF">COLO4_08188</name>
</gene>
<accession>A0A1R3KGX0</accession>
<dbReference type="GO" id="GO:0005524">
    <property type="term" value="F:ATP binding"/>
    <property type="evidence" value="ECO:0007669"/>
    <property type="project" value="UniProtKB-KW"/>
</dbReference>
<evidence type="ECO:0000256" key="4">
    <source>
        <dbReference type="SAM" id="Coils"/>
    </source>
</evidence>
<evidence type="ECO:0000256" key="1">
    <source>
        <dbReference type="ARBA" id="ARBA00022741"/>
    </source>
</evidence>
<keyword evidence="2" id="KW-0611">Plant defense</keyword>
<dbReference type="InterPro" id="IPR002182">
    <property type="entry name" value="NB-ARC"/>
</dbReference>